<accession>A0A369K1S6</accession>
<dbReference type="Proteomes" id="UP000076154">
    <property type="component" value="Unassembled WGS sequence"/>
</dbReference>
<proteinExistence type="predicted"/>
<organism evidence="1 2">
    <name type="scientific">Hypsizygus marmoreus</name>
    <name type="common">White beech mushroom</name>
    <name type="synonym">Agaricus marmoreus</name>
    <dbReference type="NCBI Taxonomy" id="39966"/>
    <lineage>
        <taxon>Eukaryota</taxon>
        <taxon>Fungi</taxon>
        <taxon>Dikarya</taxon>
        <taxon>Basidiomycota</taxon>
        <taxon>Agaricomycotina</taxon>
        <taxon>Agaricomycetes</taxon>
        <taxon>Agaricomycetidae</taxon>
        <taxon>Agaricales</taxon>
        <taxon>Tricholomatineae</taxon>
        <taxon>Lyophyllaceae</taxon>
        <taxon>Hypsizygus</taxon>
    </lineage>
</organism>
<dbReference type="EMBL" id="LUEZ02000040">
    <property type="protein sequence ID" value="RDB25803.1"/>
    <property type="molecule type" value="Genomic_DNA"/>
</dbReference>
<sequence>MFPLPIELNSLIFELCTTLSLVSLAQTSISFQILVYAHWKQRNDAVISNYVPLDKVPFFPLLQSTHSAIVGSVAVQLTDNLAYGGTKNLDLVVPPGAFWTWRSMLLEVQYNCGPSCHVSDDTLIASLHSFTNGIRIITVMEMKRPFVFPVLHSRKCSCDMVMVSSSSFIAVYPDTTFDSICVARDCWLLEPEKESHKKRHVDFHYSTANWATACGRYCPDHVENLRNSRSIAALRWNGTWRRDDLLRTVRHHFVGKAYDSEWAFSPGFPACDNTACPNYGYEPAYDESDSD</sequence>
<evidence type="ECO:0000313" key="2">
    <source>
        <dbReference type="Proteomes" id="UP000076154"/>
    </source>
</evidence>
<comment type="caution">
    <text evidence="1">The sequence shown here is derived from an EMBL/GenBank/DDBJ whole genome shotgun (WGS) entry which is preliminary data.</text>
</comment>
<protein>
    <recommendedName>
        <fullName evidence="3">F-box domain-containing protein</fullName>
    </recommendedName>
</protein>
<dbReference type="AlphaFoldDB" id="A0A369K1S6"/>
<evidence type="ECO:0008006" key="3">
    <source>
        <dbReference type="Google" id="ProtNLM"/>
    </source>
</evidence>
<name>A0A369K1S6_HYPMA</name>
<reference evidence="1" key="1">
    <citation type="submission" date="2018-04" db="EMBL/GenBank/DDBJ databases">
        <title>Whole genome sequencing of Hypsizygus marmoreus.</title>
        <authorList>
            <person name="Choi I.-G."/>
            <person name="Min B."/>
            <person name="Kim J.-G."/>
            <person name="Kim S."/>
            <person name="Oh Y.-L."/>
            <person name="Kong W.-S."/>
            <person name="Park H."/>
            <person name="Jeong J."/>
            <person name="Song E.-S."/>
        </authorList>
    </citation>
    <scope>NUCLEOTIDE SEQUENCE [LARGE SCALE GENOMIC DNA]</scope>
    <source>
        <strain evidence="1">51987-8</strain>
    </source>
</reference>
<gene>
    <name evidence="1" type="ORF">Hypma_006904</name>
</gene>
<dbReference type="InParanoid" id="A0A369K1S6"/>
<evidence type="ECO:0000313" key="1">
    <source>
        <dbReference type="EMBL" id="RDB25803.1"/>
    </source>
</evidence>
<keyword evidence="2" id="KW-1185">Reference proteome</keyword>